<evidence type="ECO:0000256" key="1">
    <source>
        <dbReference type="SAM" id="Phobius"/>
    </source>
</evidence>
<keyword evidence="1" id="KW-0812">Transmembrane</keyword>
<dbReference type="HOGENOM" id="CLU_150710_3_0_11"/>
<name>D0L5L6_GORB4</name>
<sequence length="82" mass="8557">MTDAAQIPELPRLLRAPEPVIVIGMLAWAVATLVVWLADVGGDRALQVCLVGLGVGLLGTTIVTVQRAGVRRGDRGAQEGLD</sequence>
<dbReference type="STRING" id="526226.Gbro_1250"/>
<keyword evidence="1" id="KW-0472">Membrane</keyword>
<dbReference type="eggNOG" id="ENOG5033IM2">
    <property type="taxonomic scope" value="Bacteria"/>
</dbReference>
<organism evidence="2 3">
    <name type="scientific">Gordonia bronchialis (strain ATCC 25592 / DSM 43247 / BCRC 13721 / JCM 3198 / KCTC 3076 / NBRC 16047 / NCTC 10667)</name>
    <name type="common">Rhodococcus bronchialis</name>
    <dbReference type="NCBI Taxonomy" id="526226"/>
    <lineage>
        <taxon>Bacteria</taxon>
        <taxon>Bacillati</taxon>
        <taxon>Actinomycetota</taxon>
        <taxon>Actinomycetes</taxon>
        <taxon>Mycobacteriales</taxon>
        <taxon>Gordoniaceae</taxon>
        <taxon>Gordonia</taxon>
    </lineage>
</organism>
<reference evidence="3" key="1">
    <citation type="submission" date="2009-10" db="EMBL/GenBank/DDBJ databases">
        <title>The complete chromosome of Gordonia bronchialis DSM 43247.</title>
        <authorList>
            <consortium name="US DOE Joint Genome Institute (JGI-PGF)"/>
            <person name="Lucas S."/>
            <person name="Copeland A."/>
            <person name="Lapidus A."/>
            <person name="Glavina del Rio T."/>
            <person name="Dalin E."/>
            <person name="Tice H."/>
            <person name="Bruce D."/>
            <person name="Goodwin L."/>
            <person name="Pitluck S."/>
            <person name="Kyrpides N."/>
            <person name="Mavromatis K."/>
            <person name="Ivanova N."/>
            <person name="Ovchinnikova G."/>
            <person name="Saunders E."/>
            <person name="Brettin T."/>
            <person name="Detter J.C."/>
            <person name="Han C."/>
            <person name="Larimer F."/>
            <person name="Land M."/>
            <person name="Hauser L."/>
            <person name="Markowitz V."/>
            <person name="Cheng J.-F."/>
            <person name="Hugenholtz P."/>
            <person name="Woyke T."/>
            <person name="Wu D."/>
            <person name="Jando M."/>
            <person name="Schneider S."/>
            <person name="Goeker M."/>
            <person name="Klenk H.-P."/>
            <person name="Eisen J.A."/>
        </authorList>
    </citation>
    <scope>NUCLEOTIDE SEQUENCE [LARGE SCALE GENOMIC DNA]</scope>
    <source>
        <strain evidence="3">ATCC 25592 / DSM 43247 / BCRC 13721 / JCM 3198 / KCTC 3076 / NBRC 16047 / NCTC 10667</strain>
    </source>
</reference>
<proteinExistence type="predicted"/>
<dbReference type="EMBL" id="CP001802">
    <property type="protein sequence ID" value="ACY20545.1"/>
    <property type="molecule type" value="Genomic_DNA"/>
</dbReference>
<reference evidence="2 3" key="2">
    <citation type="journal article" date="2010" name="Stand. Genomic Sci.">
        <title>Complete genome sequence of Gordonia bronchialis type strain (3410).</title>
        <authorList>
            <person name="Ivanova N."/>
            <person name="Sikorski J."/>
            <person name="Jando M."/>
            <person name="Lapidus A."/>
            <person name="Nolan M."/>
            <person name="Lucas S."/>
            <person name="Del Rio T.G."/>
            <person name="Tice H."/>
            <person name="Copeland A."/>
            <person name="Cheng J.F."/>
            <person name="Chen F."/>
            <person name="Bruce D."/>
            <person name="Goodwin L."/>
            <person name="Pitluck S."/>
            <person name="Mavromatis K."/>
            <person name="Ovchinnikova G."/>
            <person name="Pati A."/>
            <person name="Chen A."/>
            <person name="Palaniappan K."/>
            <person name="Land M."/>
            <person name="Hauser L."/>
            <person name="Chang Y.J."/>
            <person name="Jeffries C.D."/>
            <person name="Chain P."/>
            <person name="Saunders E."/>
            <person name="Han C."/>
            <person name="Detter J.C."/>
            <person name="Brettin T."/>
            <person name="Rohde M."/>
            <person name="Goker M."/>
            <person name="Bristow J."/>
            <person name="Eisen J.A."/>
            <person name="Markowitz V."/>
            <person name="Hugenholtz P."/>
            <person name="Klenk H.P."/>
            <person name="Kyrpides N.C."/>
        </authorList>
    </citation>
    <scope>NUCLEOTIDE SEQUENCE [LARGE SCALE GENOMIC DNA]</scope>
    <source>
        <strain evidence="3">ATCC 25592 / DSM 43247 / BCRC 13721 / JCM 3198 / KCTC 3076 / NBRC 16047 / NCTC 10667</strain>
    </source>
</reference>
<evidence type="ECO:0000313" key="3">
    <source>
        <dbReference type="Proteomes" id="UP000001219"/>
    </source>
</evidence>
<dbReference type="Pfam" id="PF10745">
    <property type="entry name" value="DUF2530"/>
    <property type="match status" value="1"/>
</dbReference>
<dbReference type="KEGG" id="gbr:Gbro_1250"/>
<dbReference type="AlphaFoldDB" id="D0L5L6"/>
<keyword evidence="1" id="KW-1133">Transmembrane helix</keyword>
<protein>
    <recommendedName>
        <fullName evidence="4">DUF2530 domain-containing protein</fullName>
    </recommendedName>
</protein>
<accession>D0L5L6</accession>
<evidence type="ECO:0008006" key="4">
    <source>
        <dbReference type="Google" id="ProtNLM"/>
    </source>
</evidence>
<keyword evidence="3" id="KW-1185">Reference proteome</keyword>
<dbReference type="InterPro" id="IPR019681">
    <property type="entry name" value="DUF2530"/>
</dbReference>
<evidence type="ECO:0000313" key="2">
    <source>
        <dbReference type="EMBL" id="ACY20545.1"/>
    </source>
</evidence>
<feature type="transmembrane region" description="Helical" evidence="1">
    <location>
        <begin position="20"/>
        <end position="38"/>
    </location>
</feature>
<gene>
    <name evidence="2" type="ordered locus">Gbro_1250</name>
</gene>
<feature type="transmembrane region" description="Helical" evidence="1">
    <location>
        <begin position="44"/>
        <end position="65"/>
    </location>
</feature>
<dbReference type="RefSeq" id="WP_012833118.1">
    <property type="nucleotide sequence ID" value="NC_013441.1"/>
</dbReference>
<dbReference type="Proteomes" id="UP000001219">
    <property type="component" value="Chromosome"/>
</dbReference>